<organism evidence="15 16">
    <name type="scientific">Glomus cerebriforme</name>
    <dbReference type="NCBI Taxonomy" id="658196"/>
    <lineage>
        <taxon>Eukaryota</taxon>
        <taxon>Fungi</taxon>
        <taxon>Fungi incertae sedis</taxon>
        <taxon>Mucoromycota</taxon>
        <taxon>Glomeromycotina</taxon>
        <taxon>Glomeromycetes</taxon>
        <taxon>Glomerales</taxon>
        <taxon>Glomeraceae</taxon>
        <taxon>Glomus</taxon>
    </lineage>
</organism>
<reference evidence="15 16" key="1">
    <citation type="submission" date="2018-06" db="EMBL/GenBank/DDBJ databases">
        <title>Comparative genomics reveals the genomic features of Rhizophagus irregularis, R. cerebriforme, R. diaphanum and Gigaspora rosea, and their symbiotic lifestyle signature.</title>
        <authorList>
            <person name="Morin E."/>
            <person name="San Clemente H."/>
            <person name="Chen E.C.H."/>
            <person name="De La Providencia I."/>
            <person name="Hainaut M."/>
            <person name="Kuo A."/>
            <person name="Kohler A."/>
            <person name="Murat C."/>
            <person name="Tang N."/>
            <person name="Roy S."/>
            <person name="Loubradou J."/>
            <person name="Henrissat B."/>
            <person name="Grigoriev I.V."/>
            <person name="Corradi N."/>
            <person name="Roux C."/>
            <person name="Martin F.M."/>
        </authorList>
    </citation>
    <scope>NUCLEOTIDE SEQUENCE [LARGE SCALE GENOMIC DNA]</scope>
    <source>
        <strain evidence="15 16">DAOM 227022</strain>
    </source>
</reference>
<feature type="transmembrane region" description="Helical" evidence="13">
    <location>
        <begin position="393"/>
        <end position="416"/>
    </location>
</feature>
<dbReference type="OrthoDB" id="387657at2759"/>
<evidence type="ECO:0000259" key="14">
    <source>
        <dbReference type="Pfam" id="PF03372"/>
    </source>
</evidence>
<dbReference type="Pfam" id="PF03372">
    <property type="entry name" value="Exo_endo_phos"/>
    <property type="match status" value="1"/>
</dbReference>
<evidence type="ECO:0000256" key="4">
    <source>
        <dbReference type="ARBA" id="ARBA00006335"/>
    </source>
</evidence>
<keyword evidence="15" id="KW-0269">Exonuclease</keyword>
<dbReference type="PANTHER" id="PTHR16320">
    <property type="entry name" value="SPHINGOMYELINASE FAMILY MEMBER"/>
    <property type="match status" value="1"/>
</dbReference>
<evidence type="ECO:0000256" key="10">
    <source>
        <dbReference type="ARBA" id="ARBA00022989"/>
    </source>
</evidence>
<sequence length="477" mass="53369">MSGSSTTTLTVLTLNCWGLKFISKKLEQRMEAIADNLAHSDYEIVCLQEVWVYKNFEGIKNKTKKRFPYARFYNSGVFGAGLAILSRYPIVEVSFHRYRLNGLPIKFTHGDWYVGKGVASAVVDHPVAGLIEVFNTHTHAGYGSKNNDIYLAHRVSEGWEISNLLKISASRGRNVIAMGDFNSEPETLVHKLITTHGQMTDAWQSQHPSTPASISTSSINHHTPVPFDPNNAIIQKGYTSNSPLNTWSKKTVKQAVRDRYAGQRIDFVFYRKTSRFWCSGSRVVFTEKIPDLDVSYSDHFGVEATFTLVGRDKNAVIPLSVWEQGGYEHLHVLDTRTLKNVGDLLKKDLSRSQAHSHIQVFFFYLSLLLIVGLIALEVLVAMEVIMTYHWVNIIIVVAICLLTAFGTIMGLHGFLFGNVEQSALQQFIQEVQSYAEGKKVLESRASSVGFLDDNGSSHRSSAAAGTSQIEIDPRFKL</sequence>
<dbReference type="GO" id="GO:0006665">
    <property type="term" value="P:sphingolipid metabolic process"/>
    <property type="evidence" value="ECO:0007669"/>
    <property type="project" value="UniProtKB-KW"/>
</dbReference>
<comment type="caution">
    <text evidence="15">The sequence shown here is derived from an EMBL/GenBank/DDBJ whole genome shotgun (WGS) entry which is preliminary data.</text>
</comment>
<dbReference type="InterPro" id="IPR038772">
    <property type="entry name" value="Sph/SMPD2-like"/>
</dbReference>
<keyword evidence="15" id="KW-0540">Nuclease</keyword>
<keyword evidence="9" id="KW-0746">Sphingolipid metabolism</keyword>
<keyword evidence="8" id="KW-0460">Magnesium</keyword>
<dbReference type="InterPro" id="IPR005135">
    <property type="entry name" value="Endo/exonuclease/phosphatase"/>
</dbReference>
<keyword evidence="12 13" id="KW-0472">Membrane</keyword>
<comment type="pathway">
    <text evidence="3">Sphingolipid metabolism.</text>
</comment>
<dbReference type="GO" id="GO:0004527">
    <property type="term" value="F:exonuclease activity"/>
    <property type="evidence" value="ECO:0007669"/>
    <property type="project" value="UniProtKB-KW"/>
</dbReference>
<dbReference type="GO" id="GO:0016020">
    <property type="term" value="C:membrane"/>
    <property type="evidence" value="ECO:0007669"/>
    <property type="project" value="UniProtKB-SubCell"/>
</dbReference>
<dbReference type="STRING" id="658196.A0A397TF00"/>
<name>A0A397TF00_9GLOM</name>
<comment type="subcellular location">
    <subcellularLocation>
        <location evidence="1">Membrane</location>
        <topology evidence="1">Multi-pass membrane protein</topology>
    </subcellularLocation>
</comment>
<accession>A0A397TF00</accession>
<dbReference type="Gene3D" id="3.60.10.10">
    <property type="entry name" value="Endonuclease/exonuclease/phosphatase"/>
    <property type="match status" value="1"/>
</dbReference>
<dbReference type="GO" id="GO:0046872">
    <property type="term" value="F:metal ion binding"/>
    <property type="evidence" value="ECO:0007669"/>
    <property type="project" value="UniProtKB-KW"/>
</dbReference>
<dbReference type="PANTHER" id="PTHR16320:SF24">
    <property type="entry name" value="PHOSPHODIESTERASE, PUTATIVE-RELATED"/>
    <property type="match status" value="1"/>
</dbReference>
<dbReference type="SUPFAM" id="SSF56219">
    <property type="entry name" value="DNase I-like"/>
    <property type="match status" value="1"/>
</dbReference>
<evidence type="ECO:0000256" key="7">
    <source>
        <dbReference type="ARBA" id="ARBA00022801"/>
    </source>
</evidence>
<evidence type="ECO:0000256" key="6">
    <source>
        <dbReference type="ARBA" id="ARBA00022723"/>
    </source>
</evidence>
<evidence type="ECO:0000313" key="15">
    <source>
        <dbReference type="EMBL" id="RIA95045.1"/>
    </source>
</evidence>
<dbReference type="AlphaFoldDB" id="A0A397TF00"/>
<keyword evidence="15" id="KW-0255">Endonuclease</keyword>
<keyword evidence="16" id="KW-1185">Reference proteome</keyword>
<keyword evidence="5 13" id="KW-0812">Transmembrane</keyword>
<comment type="pathway">
    <text evidence="2">Lipid metabolism; sphingolipid metabolism.</text>
</comment>
<evidence type="ECO:0000256" key="12">
    <source>
        <dbReference type="ARBA" id="ARBA00023136"/>
    </source>
</evidence>
<dbReference type="InterPro" id="IPR036691">
    <property type="entry name" value="Endo/exonu/phosph_ase_sf"/>
</dbReference>
<dbReference type="GO" id="GO:0004519">
    <property type="term" value="F:endonuclease activity"/>
    <property type="evidence" value="ECO:0007669"/>
    <property type="project" value="UniProtKB-KW"/>
</dbReference>
<protein>
    <submittedName>
        <fullName evidence="15">Endonuclease/exonuclease/phosphatase</fullName>
    </submittedName>
</protein>
<dbReference type="Proteomes" id="UP000265703">
    <property type="component" value="Unassembled WGS sequence"/>
</dbReference>
<evidence type="ECO:0000256" key="1">
    <source>
        <dbReference type="ARBA" id="ARBA00004141"/>
    </source>
</evidence>
<evidence type="ECO:0000313" key="16">
    <source>
        <dbReference type="Proteomes" id="UP000265703"/>
    </source>
</evidence>
<evidence type="ECO:0000256" key="8">
    <source>
        <dbReference type="ARBA" id="ARBA00022842"/>
    </source>
</evidence>
<gene>
    <name evidence="15" type="ORF">C1645_758375</name>
</gene>
<keyword evidence="11" id="KW-0443">Lipid metabolism</keyword>
<keyword evidence="6" id="KW-0479">Metal-binding</keyword>
<feature type="domain" description="Endonuclease/exonuclease/phosphatase" evidence="14">
    <location>
        <begin position="12"/>
        <end position="299"/>
    </location>
</feature>
<comment type="similarity">
    <text evidence="4">Belongs to the neutral sphingomyelinase family.</text>
</comment>
<evidence type="ECO:0000256" key="2">
    <source>
        <dbReference type="ARBA" id="ARBA00004760"/>
    </source>
</evidence>
<evidence type="ECO:0000256" key="3">
    <source>
        <dbReference type="ARBA" id="ARBA00004991"/>
    </source>
</evidence>
<feature type="transmembrane region" description="Helical" evidence="13">
    <location>
        <begin position="361"/>
        <end position="381"/>
    </location>
</feature>
<dbReference type="GO" id="GO:0004767">
    <property type="term" value="F:sphingomyelin phosphodiesterase activity"/>
    <property type="evidence" value="ECO:0007669"/>
    <property type="project" value="InterPro"/>
</dbReference>
<proteinExistence type="inferred from homology"/>
<dbReference type="EMBL" id="QKYT01000068">
    <property type="protein sequence ID" value="RIA95045.1"/>
    <property type="molecule type" value="Genomic_DNA"/>
</dbReference>
<evidence type="ECO:0000256" key="5">
    <source>
        <dbReference type="ARBA" id="ARBA00022692"/>
    </source>
</evidence>
<keyword evidence="7" id="KW-0378">Hydrolase</keyword>
<evidence type="ECO:0000256" key="9">
    <source>
        <dbReference type="ARBA" id="ARBA00022919"/>
    </source>
</evidence>
<evidence type="ECO:0000256" key="11">
    <source>
        <dbReference type="ARBA" id="ARBA00023098"/>
    </source>
</evidence>
<evidence type="ECO:0000256" key="13">
    <source>
        <dbReference type="SAM" id="Phobius"/>
    </source>
</evidence>
<keyword evidence="10 13" id="KW-1133">Transmembrane helix</keyword>